<keyword evidence="2 4" id="KW-0560">Oxidoreductase</keyword>
<accession>A0ABV7H861</accession>
<dbReference type="Gene3D" id="3.40.309.10">
    <property type="entry name" value="Aldehyde Dehydrogenase, Chain A, domain 2"/>
    <property type="match status" value="1"/>
</dbReference>
<gene>
    <name evidence="8" type="ORF">ACFOEK_03460</name>
</gene>
<evidence type="ECO:0000256" key="4">
    <source>
        <dbReference type="PIRNR" id="PIRNR036492"/>
    </source>
</evidence>
<dbReference type="SUPFAM" id="SSF53720">
    <property type="entry name" value="ALDH-like"/>
    <property type="match status" value="1"/>
</dbReference>
<evidence type="ECO:0000259" key="7">
    <source>
        <dbReference type="Pfam" id="PF00171"/>
    </source>
</evidence>
<comment type="caution">
    <text evidence="8">The sequence shown here is derived from an EMBL/GenBank/DDBJ whole genome shotgun (WGS) entry which is preliminary data.</text>
</comment>
<evidence type="ECO:0000313" key="9">
    <source>
        <dbReference type="Proteomes" id="UP001595476"/>
    </source>
</evidence>
<evidence type="ECO:0000256" key="1">
    <source>
        <dbReference type="ARBA" id="ARBA00009986"/>
    </source>
</evidence>
<feature type="domain" description="Aldehyde dehydrogenase" evidence="7">
    <location>
        <begin position="34"/>
        <end position="448"/>
    </location>
</feature>
<dbReference type="InterPro" id="IPR016163">
    <property type="entry name" value="Ald_DH_C"/>
</dbReference>
<dbReference type="PANTHER" id="PTHR43570">
    <property type="entry name" value="ALDEHYDE DEHYDROGENASE"/>
    <property type="match status" value="1"/>
</dbReference>
<dbReference type="InterPro" id="IPR016162">
    <property type="entry name" value="Ald_DH_N"/>
</dbReference>
<dbReference type="CDD" id="cd07133">
    <property type="entry name" value="ALDH_CALDH_CalB"/>
    <property type="match status" value="1"/>
</dbReference>
<dbReference type="Proteomes" id="UP001595476">
    <property type="component" value="Unassembled WGS sequence"/>
</dbReference>
<organism evidence="8 9">
    <name type="scientific">Litoribrevibacter euphylliae</name>
    <dbReference type="NCBI Taxonomy" id="1834034"/>
    <lineage>
        <taxon>Bacteria</taxon>
        <taxon>Pseudomonadati</taxon>
        <taxon>Pseudomonadota</taxon>
        <taxon>Gammaproteobacteria</taxon>
        <taxon>Oceanospirillales</taxon>
        <taxon>Oceanospirillaceae</taxon>
        <taxon>Litoribrevibacter</taxon>
    </lineage>
</organism>
<sequence length="483" mass="54130">MSAIEQITTEKNYSYLSDRLHAQKIAYINKPMPTAQERINQLKKLKAAIIEYSDEVISAVSMDFGNRSESETLMAEIFPLLDAINYSKARIKKWMKSEKRKTPMTLMPAQVELMYQPLGVVGIVVPWNFPLFLGLSPLVSALAAGNRAMIKMSEFAPNTAEVVKKIIESCFIDDEVAVFTGEVDVSSEFTKLPFDHLVFTGATSVGKLVMRAASEHLTPVTLELGGKSPTIIHDSFPIEEAAQRIAFGKAMNAGQICVSPDYIFCPRHKVHAFVEAFIKAISKSYPSLKTNDDWTSIINDRQLARLQSYLQDAKEKGANVLPINPQEESFEGGRKMPMTLVLDTNETMLIEQEELFGPILPIKPYDDIEEALLYINQRPRPLALYYFDWDKQRAADIVSRTHSGGVCINDTLSHVMVDDAPFGGIGPSGMGHYHGKEGFINFSKAKTIVHKGTINTAKYIAPPWNNLPFNLLKKLLWFKFKRS</sequence>
<dbReference type="PANTHER" id="PTHR43570:SF20">
    <property type="entry name" value="ALDEHYDE DEHYDROGENASE ALDX-RELATED"/>
    <property type="match status" value="1"/>
</dbReference>
<dbReference type="PIRSF" id="PIRSF036492">
    <property type="entry name" value="ALDH"/>
    <property type="match status" value="1"/>
</dbReference>
<dbReference type="InterPro" id="IPR016161">
    <property type="entry name" value="Ald_DH/histidinol_DH"/>
</dbReference>
<reference evidence="9" key="1">
    <citation type="journal article" date="2019" name="Int. J. Syst. Evol. Microbiol.">
        <title>The Global Catalogue of Microorganisms (GCM) 10K type strain sequencing project: providing services to taxonomists for standard genome sequencing and annotation.</title>
        <authorList>
            <consortium name="The Broad Institute Genomics Platform"/>
            <consortium name="The Broad Institute Genome Sequencing Center for Infectious Disease"/>
            <person name="Wu L."/>
            <person name="Ma J."/>
        </authorList>
    </citation>
    <scope>NUCLEOTIDE SEQUENCE [LARGE SCALE GENOMIC DNA]</scope>
    <source>
        <strain evidence="9">KCTC 52438</strain>
    </source>
</reference>
<keyword evidence="9" id="KW-1185">Reference proteome</keyword>
<feature type="active site" evidence="5">
    <location>
        <position position="223"/>
    </location>
</feature>
<evidence type="ECO:0000256" key="6">
    <source>
        <dbReference type="RuleBase" id="RU003345"/>
    </source>
</evidence>
<dbReference type="GO" id="GO:0050269">
    <property type="term" value="F:coniferyl-aldehyde dehydrogenase [NAD(P)+] activity"/>
    <property type="evidence" value="ECO:0007669"/>
    <property type="project" value="UniProtKB-EC"/>
</dbReference>
<evidence type="ECO:0000313" key="8">
    <source>
        <dbReference type="EMBL" id="MFC3150074.1"/>
    </source>
</evidence>
<dbReference type="Gene3D" id="3.40.605.10">
    <property type="entry name" value="Aldehyde Dehydrogenase, Chain A, domain 1"/>
    <property type="match status" value="1"/>
</dbReference>
<evidence type="ECO:0000256" key="5">
    <source>
        <dbReference type="PROSITE-ProRule" id="PRU10007"/>
    </source>
</evidence>
<dbReference type="PROSITE" id="PS00687">
    <property type="entry name" value="ALDEHYDE_DEHYDR_GLU"/>
    <property type="match status" value="1"/>
</dbReference>
<dbReference type="InterPro" id="IPR015590">
    <property type="entry name" value="Aldehyde_DH_dom"/>
</dbReference>
<evidence type="ECO:0000256" key="3">
    <source>
        <dbReference type="ARBA" id="ARBA00023027"/>
    </source>
</evidence>
<dbReference type="InterPro" id="IPR029510">
    <property type="entry name" value="Ald_DH_CS_GLU"/>
</dbReference>
<name>A0ABV7H861_9GAMM</name>
<dbReference type="EMBL" id="JBHRSZ010000002">
    <property type="protein sequence ID" value="MFC3150074.1"/>
    <property type="molecule type" value="Genomic_DNA"/>
</dbReference>
<evidence type="ECO:0000256" key="2">
    <source>
        <dbReference type="ARBA" id="ARBA00023002"/>
    </source>
</evidence>
<protein>
    <recommendedName>
        <fullName evidence="4">Aldehyde dehydrogenase</fullName>
    </recommendedName>
</protein>
<comment type="similarity">
    <text evidence="1 4 6">Belongs to the aldehyde dehydrogenase family.</text>
</comment>
<dbReference type="RefSeq" id="WP_386716205.1">
    <property type="nucleotide sequence ID" value="NZ_JBHRSZ010000002.1"/>
</dbReference>
<dbReference type="Pfam" id="PF00171">
    <property type="entry name" value="Aldedh"/>
    <property type="match status" value="1"/>
</dbReference>
<proteinExistence type="inferred from homology"/>
<keyword evidence="3" id="KW-0520">NAD</keyword>
<dbReference type="InterPro" id="IPR012394">
    <property type="entry name" value="Aldehyde_DH_NAD(P)"/>
</dbReference>